<sequence length="39" mass="4020">MKAISAILEMISEGEYGLLAVFIAVAVVVGIVKAVASKQ</sequence>
<dbReference type="Proteomes" id="UP000028725">
    <property type="component" value="Unassembled WGS sequence"/>
</dbReference>
<dbReference type="STRING" id="394096.DB31_1045"/>
<evidence type="ECO:0000313" key="3">
    <source>
        <dbReference type="Proteomes" id="UP000028725"/>
    </source>
</evidence>
<keyword evidence="1" id="KW-1133">Transmembrane helix</keyword>
<keyword evidence="3" id="KW-1185">Reference proteome</keyword>
<reference evidence="2 3" key="1">
    <citation type="submission" date="2014-04" db="EMBL/GenBank/DDBJ databases">
        <title>Genome assembly of Hyalangium minutum DSM 14724.</title>
        <authorList>
            <person name="Sharma G."/>
            <person name="Subramanian S."/>
        </authorList>
    </citation>
    <scope>NUCLEOTIDE SEQUENCE [LARGE SCALE GENOMIC DNA]</scope>
    <source>
        <strain evidence="2 3">DSM 14724</strain>
    </source>
</reference>
<name>A0A085WFV9_9BACT</name>
<evidence type="ECO:0000256" key="1">
    <source>
        <dbReference type="SAM" id="Phobius"/>
    </source>
</evidence>
<keyword evidence="1" id="KW-0472">Membrane</keyword>
<accession>A0A085WFV9</accession>
<organism evidence="2 3">
    <name type="scientific">Hyalangium minutum</name>
    <dbReference type="NCBI Taxonomy" id="394096"/>
    <lineage>
        <taxon>Bacteria</taxon>
        <taxon>Pseudomonadati</taxon>
        <taxon>Myxococcota</taxon>
        <taxon>Myxococcia</taxon>
        <taxon>Myxococcales</taxon>
        <taxon>Cystobacterineae</taxon>
        <taxon>Archangiaceae</taxon>
        <taxon>Hyalangium</taxon>
    </lineage>
</organism>
<evidence type="ECO:0000313" key="2">
    <source>
        <dbReference type="EMBL" id="KFE66572.1"/>
    </source>
</evidence>
<dbReference type="EMBL" id="JMCB01000010">
    <property type="protein sequence ID" value="KFE66572.1"/>
    <property type="molecule type" value="Genomic_DNA"/>
</dbReference>
<feature type="transmembrane region" description="Helical" evidence="1">
    <location>
        <begin position="16"/>
        <end position="36"/>
    </location>
</feature>
<protein>
    <submittedName>
        <fullName evidence="2">Uncharacterized protein</fullName>
    </submittedName>
</protein>
<comment type="caution">
    <text evidence="2">The sequence shown here is derived from an EMBL/GenBank/DDBJ whole genome shotgun (WGS) entry which is preliminary data.</text>
</comment>
<proteinExistence type="predicted"/>
<keyword evidence="1" id="KW-0812">Transmembrane</keyword>
<gene>
    <name evidence="2" type="ORF">DB31_1045</name>
</gene>
<dbReference type="AlphaFoldDB" id="A0A085WFV9"/>